<evidence type="ECO:0000313" key="15">
    <source>
        <dbReference type="EMBL" id="AJG18323.1"/>
    </source>
</evidence>
<dbReference type="GO" id="GO:0005524">
    <property type="term" value="F:ATP binding"/>
    <property type="evidence" value="ECO:0007669"/>
    <property type="project" value="UniProtKB-UniRule"/>
</dbReference>
<organism evidence="15 16">
    <name type="scientific">Cupriavidus basilensis</name>
    <dbReference type="NCBI Taxonomy" id="68895"/>
    <lineage>
        <taxon>Bacteria</taxon>
        <taxon>Pseudomonadati</taxon>
        <taxon>Pseudomonadota</taxon>
        <taxon>Betaproteobacteria</taxon>
        <taxon>Burkholderiales</taxon>
        <taxon>Burkholderiaceae</taxon>
        <taxon>Cupriavidus</taxon>
    </lineage>
</organism>
<dbReference type="NCBIfam" id="NF010623">
    <property type="entry name" value="PRK14016.1"/>
    <property type="match status" value="1"/>
</dbReference>
<dbReference type="Gene3D" id="3.30.1490.20">
    <property type="entry name" value="ATP-grasp fold, A domain"/>
    <property type="match status" value="1"/>
</dbReference>
<accession>A0A0C4Y5Z0</accession>
<dbReference type="OrthoDB" id="9803907at2"/>
<dbReference type="PANTHER" id="PTHR23135">
    <property type="entry name" value="MUR LIGASE FAMILY MEMBER"/>
    <property type="match status" value="1"/>
</dbReference>
<keyword evidence="7 15" id="KW-0436">Ligase</keyword>
<evidence type="ECO:0000256" key="6">
    <source>
        <dbReference type="ARBA" id="ARBA00022036"/>
    </source>
</evidence>
<evidence type="ECO:0000256" key="10">
    <source>
        <dbReference type="ARBA" id="ARBA00031353"/>
    </source>
</evidence>
<evidence type="ECO:0000313" key="16">
    <source>
        <dbReference type="Proteomes" id="UP000031843"/>
    </source>
</evidence>
<dbReference type="InterPro" id="IPR011810">
    <property type="entry name" value="Cya_phycin_syn"/>
</dbReference>
<gene>
    <name evidence="15" type="ORF">RR42_m0912</name>
</gene>
<dbReference type="EC" id="6.3.2.29" evidence="5"/>
<dbReference type="Pfam" id="PF18921">
    <property type="entry name" value="Cyanophycin_syn"/>
    <property type="match status" value="1"/>
</dbReference>
<comment type="subunit">
    <text evidence="3">Homodimer.</text>
</comment>
<dbReference type="InterPro" id="IPR044019">
    <property type="entry name" value="Cyanophycin_syn_N"/>
</dbReference>
<dbReference type="SUPFAM" id="SSF53623">
    <property type="entry name" value="MurD-like peptide ligases, catalytic domain"/>
    <property type="match status" value="1"/>
</dbReference>
<comment type="function">
    <text evidence="1">Catalyzes the ATP-dependent polymerization of arginine and aspartate to multi-L-arginyl-poly-L-aspartic acid (cyanophycin; a water-insoluble reserve polymer).</text>
</comment>
<evidence type="ECO:0000256" key="13">
    <source>
        <dbReference type="PROSITE-ProRule" id="PRU00409"/>
    </source>
</evidence>
<dbReference type="GO" id="GO:0071160">
    <property type="term" value="F:cyanophycin synthetase activity (L-aspartate-adding)"/>
    <property type="evidence" value="ECO:0007669"/>
    <property type="project" value="UniProtKB-EC"/>
</dbReference>
<dbReference type="STRING" id="68895.RR42_m0912"/>
<dbReference type="Gene3D" id="3.90.190.20">
    <property type="entry name" value="Mur ligase, C-terminal domain"/>
    <property type="match status" value="1"/>
</dbReference>
<dbReference type="KEGG" id="cbw:RR42_m0912"/>
<dbReference type="Proteomes" id="UP000031843">
    <property type="component" value="Chromosome main"/>
</dbReference>
<dbReference type="InterPro" id="IPR004101">
    <property type="entry name" value="Mur_ligase_C"/>
</dbReference>
<keyword evidence="8 13" id="KW-0547">Nucleotide-binding</keyword>
<protein>
    <recommendedName>
        <fullName evidence="6">Cyanophycin synthetase</fullName>
        <ecNumber evidence="5">6.3.2.29</ecNumber>
        <ecNumber evidence="4">6.3.2.30</ecNumber>
    </recommendedName>
    <alternativeName>
        <fullName evidence="10">Cyanophycin synthase</fullName>
    </alternativeName>
</protein>
<dbReference type="Pfam" id="PF13549">
    <property type="entry name" value="ATP-grasp_5"/>
    <property type="match status" value="1"/>
</dbReference>
<dbReference type="GO" id="GO:0046872">
    <property type="term" value="F:metal ion binding"/>
    <property type="evidence" value="ECO:0007669"/>
    <property type="project" value="InterPro"/>
</dbReference>
<comment type="similarity">
    <text evidence="2">In the C-terminal section; belongs to the MurCDEF family.</text>
</comment>
<dbReference type="EMBL" id="CP010536">
    <property type="protein sequence ID" value="AJG18323.1"/>
    <property type="molecule type" value="Genomic_DNA"/>
</dbReference>
<keyword evidence="9 13" id="KW-0067">ATP-binding</keyword>
<evidence type="ECO:0000256" key="2">
    <source>
        <dbReference type="ARBA" id="ARBA00009060"/>
    </source>
</evidence>
<evidence type="ECO:0000256" key="5">
    <source>
        <dbReference type="ARBA" id="ARBA00013005"/>
    </source>
</evidence>
<dbReference type="InterPro" id="IPR036615">
    <property type="entry name" value="Mur_ligase_C_dom_sf"/>
</dbReference>
<dbReference type="NCBIfam" id="TIGR02068">
    <property type="entry name" value="cya_phycin_syn"/>
    <property type="match status" value="1"/>
</dbReference>
<evidence type="ECO:0000256" key="4">
    <source>
        <dbReference type="ARBA" id="ARBA00012968"/>
    </source>
</evidence>
<name>A0A0C4Y5Z0_9BURK</name>
<dbReference type="Gene3D" id="3.30.470.20">
    <property type="entry name" value="ATP-grasp fold, B domain"/>
    <property type="match status" value="1"/>
</dbReference>
<dbReference type="GO" id="GO:0071161">
    <property type="term" value="F:cyanophycin synthetase activity (L-arginine-adding)"/>
    <property type="evidence" value="ECO:0007669"/>
    <property type="project" value="UniProtKB-EC"/>
</dbReference>
<evidence type="ECO:0000259" key="14">
    <source>
        <dbReference type="PROSITE" id="PS50975"/>
    </source>
</evidence>
<dbReference type="Pfam" id="PF08245">
    <property type="entry name" value="Mur_ligase_M"/>
    <property type="match status" value="1"/>
</dbReference>
<dbReference type="InterPro" id="IPR036565">
    <property type="entry name" value="Mur-like_cat_sf"/>
</dbReference>
<evidence type="ECO:0000256" key="7">
    <source>
        <dbReference type="ARBA" id="ARBA00022598"/>
    </source>
</evidence>
<dbReference type="RefSeq" id="WP_043344463.1">
    <property type="nucleotide sequence ID" value="NZ_CP010536.1"/>
</dbReference>
<reference evidence="15 16" key="1">
    <citation type="journal article" date="2015" name="Genome Announc.">
        <title>Complete Genome Sequence of Cupriavidus basilensis 4G11, Isolated from the Oak Ridge Field Research Center Site.</title>
        <authorList>
            <person name="Ray J."/>
            <person name="Waters R.J."/>
            <person name="Skerker J.M."/>
            <person name="Kuehl J.V."/>
            <person name="Price M.N."/>
            <person name="Huang J."/>
            <person name="Chakraborty R."/>
            <person name="Arkin A.P."/>
            <person name="Deutschbauer A."/>
        </authorList>
    </citation>
    <scope>NUCLEOTIDE SEQUENCE [LARGE SCALE GENOMIC DNA]</scope>
    <source>
        <strain evidence="15">4G11</strain>
    </source>
</reference>
<dbReference type="InterPro" id="IPR013815">
    <property type="entry name" value="ATP_grasp_subdomain_1"/>
</dbReference>
<dbReference type="AlphaFoldDB" id="A0A0C4Y5Z0"/>
<comment type="catalytic activity">
    <reaction evidence="11">
        <text>[L-4-(L-arginin-2-N-yl)aspartate](n)-L-aspartate + L-arginine + ATP = [L-4-(L-arginin-2-N-yl)aspartate](n+1) + ADP + phosphate + H(+)</text>
        <dbReference type="Rhea" id="RHEA:23888"/>
        <dbReference type="Rhea" id="RHEA-COMP:13732"/>
        <dbReference type="Rhea" id="RHEA-COMP:13733"/>
        <dbReference type="ChEBI" id="CHEBI:15378"/>
        <dbReference type="ChEBI" id="CHEBI:30616"/>
        <dbReference type="ChEBI" id="CHEBI:32682"/>
        <dbReference type="ChEBI" id="CHEBI:43474"/>
        <dbReference type="ChEBI" id="CHEBI:137986"/>
        <dbReference type="ChEBI" id="CHEBI:137990"/>
        <dbReference type="ChEBI" id="CHEBI:456216"/>
        <dbReference type="EC" id="6.3.2.30"/>
    </reaction>
</comment>
<evidence type="ECO:0000256" key="8">
    <source>
        <dbReference type="ARBA" id="ARBA00022741"/>
    </source>
</evidence>
<evidence type="ECO:0000256" key="11">
    <source>
        <dbReference type="ARBA" id="ARBA00048094"/>
    </source>
</evidence>
<dbReference type="PROSITE" id="PS50975">
    <property type="entry name" value="ATP_GRASP"/>
    <property type="match status" value="1"/>
</dbReference>
<dbReference type="PANTHER" id="PTHR23135:SF18">
    <property type="entry name" value="CYANOPHYCIN SYNTHETASE"/>
    <property type="match status" value="1"/>
</dbReference>
<dbReference type="InterPro" id="IPR011761">
    <property type="entry name" value="ATP-grasp"/>
</dbReference>
<comment type="catalytic activity">
    <reaction evidence="12">
        <text>[L-4-(L-arginin-2-N-yl)aspartate](n) + L-aspartate + ATP = [L-4-(L-arginin-2-N-yl)aspartate](n)-L-aspartate + ADP + phosphate + H(+)</text>
        <dbReference type="Rhea" id="RHEA:13277"/>
        <dbReference type="Rhea" id="RHEA-COMP:13728"/>
        <dbReference type="Rhea" id="RHEA-COMP:13733"/>
        <dbReference type="ChEBI" id="CHEBI:15378"/>
        <dbReference type="ChEBI" id="CHEBI:29991"/>
        <dbReference type="ChEBI" id="CHEBI:30616"/>
        <dbReference type="ChEBI" id="CHEBI:43474"/>
        <dbReference type="ChEBI" id="CHEBI:137986"/>
        <dbReference type="ChEBI" id="CHEBI:137990"/>
        <dbReference type="ChEBI" id="CHEBI:456216"/>
        <dbReference type="EC" id="6.3.2.29"/>
    </reaction>
</comment>
<feature type="domain" description="ATP-grasp" evidence="14">
    <location>
        <begin position="224"/>
        <end position="473"/>
    </location>
</feature>
<dbReference type="Pfam" id="PF02875">
    <property type="entry name" value="Mur_ligase_C"/>
    <property type="match status" value="1"/>
</dbReference>
<dbReference type="SUPFAM" id="SSF56059">
    <property type="entry name" value="Glutathione synthetase ATP-binding domain-like"/>
    <property type="match status" value="1"/>
</dbReference>
<evidence type="ECO:0000256" key="12">
    <source>
        <dbReference type="ARBA" id="ARBA00048425"/>
    </source>
</evidence>
<evidence type="ECO:0000256" key="3">
    <source>
        <dbReference type="ARBA" id="ARBA00011738"/>
    </source>
</evidence>
<sequence>MKKKDIEIFDVMSLRGPNMWTYRPVLEAWVDIGELEDFPSNTIPGFYERLSAWLPSLVEHRCSIGERGGFLRRLKEGTWPGHILEHVTLELQNLAGMPGGFGKARETPIRGVYKVIVRAWHEDVTRAALFAARDLVMAAIEDRPYDVQETVDHLRRLVDKHCLGPSTACIVDAADDRNIPALRLSEGNLVQLGYGSRQRRIWTAETDRTAAIAESISRDKDLTKSLLESCGVPVPEGRLVESAADAWDAAEDIGLPVVVKPYDGNHGRGVFTNLTTREEVETAYGVAIDEGSGVIVERFVLGNEHRLLVVGGRLVAAAMGETASVTGDGKSTIDELIESQINSDPRRGSTEDHPLNKVRLDSAARLELKRQGFDATSVPPEGKHVLIQRNGNVAFDVTDRVHPSVAAHASLAARIVGLDIAGVDLVAQDISRPLAEQRGAIVEVNAGPGLLMHLKPSNGEARPVGRAVVDHLFPAGEGDDNGRIPVVGITGTNGKTVVAKLVARLLQLSGKHTGLACSDGLYLDRRQVQGGDRANWDAARRILMNRAVDAAVIENDSGAILSEGLAYDRCQVGVVTNIDVPDHLGQYYVEEVEKMYNVLRTQVDVVLDGGVAVLNARDPLVVEMAQLCDGDVIFFGMTADLPAIAAHRAAGRRAVYVRDGKVVLATGSREVPLADVAAIPLTYAGRVAFQVENVLAAVATGWALGISNDLIRAGVVTFDVGQVDVPGRFTLFERNGAIVVIDDAHNAPALEALVASLERFPSERRVVVYGAGAPRRDEDMVKQGKVLGAAFDRVFLCEDTSVKRALPDAEARALLKQGLYEGRRVTKIIDEGSRRQAIEAALAQVVAGDLLVLQCDEATTLPTIDLVHQWMGQPGRRA</sequence>
<proteinExistence type="inferred from homology"/>
<dbReference type="Gene3D" id="3.40.1190.10">
    <property type="entry name" value="Mur-like, catalytic domain"/>
    <property type="match status" value="1"/>
</dbReference>
<evidence type="ECO:0000256" key="1">
    <source>
        <dbReference type="ARBA" id="ARBA00003184"/>
    </source>
</evidence>
<dbReference type="SUPFAM" id="SSF53244">
    <property type="entry name" value="MurD-like peptide ligases, peptide-binding domain"/>
    <property type="match status" value="1"/>
</dbReference>
<keyword evidence="16" id="KW-1185">Reference proteome</keyword>
<dbReference type="InterPro" id="IPR013221">
    <property type="entry name" value="Mur_ligase_cen"/>
</dbReference>
<dbReference type="EC" id="6.3.2.30" evidence="4"/>
<evidence type="ECO:0000256" key="9">
    <source>
        <dbReference type="ARBA" id="ARBA00022840"/>
    </source>
</evidence>